<gene>
    <name evidence="3" type="ORF">F945_03697</name>
</gene>
<name>S3MP50_9GAMM</name>
<comment type="similarity">
    <text evidence="1">Belongs to the initiator RepB protein family.</text>
</comment>
<dbReference type="eggNOG" id="COG5527">
    <property type="taxonomic scope" value="Bacteria"/>
</dbReference>
<proteinExistence type="inferred from homology"/>
<dbReference type="GO" id="GO:0003887">
    <property type="term" value="F:DNA-directed DNA polymerase activity"/>
    <property type="evidence" value="ECO:0007669"/>
    <property type="project" value="InterPro"/>
</dbReference>
<dbReference type="GO" id="GO:0006270">
    <property type="term" value="P:DNA replication initiation"/>
    <property type="evidence" value="ECO:0007669"/>
    <property type="project" value="InterPro"/>
</dbReference>
<accession>S3MP50</accession>
<dbReference type="InterPro" id="IPR036390">
    <property type="entry name" value="WH_DNA-bd_sf"/>
</dbReference>
<dbReference type="NCBIfam" id="NF038290">
    <property type="entry name" value="repM_Acin"/>
    <property type="match status" value="1"/>
</dbReference>
<reference evidence="3 4" key="1">
    <citation type="submission" date="2013-06" db="EMBL/GenBank/DDBJ databases">
        <title>The Genome Sequence of Acinetobacter rudis CIP 110305.</title>
        <authorList>
            <consortium name="The Broad Institute Genome Sequencing Platform"/>
            <consortium name="The Broad Institute Genome Sequencing Center for Infectious Disease"/>
            <person name="Cerqueira G."/>
            <person name="Feldgarden M."/>
            <person name="Courvalin P."/>
            <person name="Perichon B."/>
            <person name="Grillot-Courvalin C."/>
            <person name="Clermont D."/>
            <person name="Rocha E."/>
            <person name="Yoon E.-J."/>
            <person name="Nemec A."/>
            <person name="Young S.K."/>
            <person name="Zeng Q."/>
            <person name="Gargeya S."/>
            <person name="Fitzgerald M."/>
            <person name="Abouelleil A."/>
            <person name="Alvarado L."/>
            <person name="Berlin A.M."/>
            <person name="Chapman S.B."/>
            <person name="Dewar J."/>
            <person name="Goldberg J."/>
            <person name="Griggs A."/>
            <person name="Gujja S."/>
            <person name="Hansen M."/>
            <person name="Howarth C."/>
            <person name="Imamovic A."/>
            <person name="Larimer J."/>
            <person name="McCowan C."/>
            <person name="Murphy C."/>
            <person name="Pearson M."/>
            <person name="Priest M."/>
            <person name="Roberts A."/>
            <person name="Saif S."/>
            <person name="Shea T."/>
            <person name="Sykes S."/>
            <person name="Wortman J."/>
            <person name="Nusbaum C."/>
            <person name="Birren B."/>
        </authorList>
    </citation>
    <scope>NUCLEOTIDE SEQUENCE [LARGE SCALE GENOMIC DNA]</scope>
    <source>
        <strain evidence="3 4">CIP 110305</strain>
    </source>
</reference>
<feature type="domain" description="Initiator Rep protein WH1" evidence="2">
    <location>
        <begin position="40"/>
        <end position="188"/>
    </location>
</feature>
<dbReference type="InterPro" id="IPR000525">
    <property type="entry name" value="Initiator_Rep_WH1"/>
</dbReference>
<dbReference type="PATRIC" id="fig|421052.3.peg.3615"/>
<dbReference type="InterPro" id="IPR036388">
    <property type="entry name" value="WH-like_DNA-bd_sf"/>
</dbReference>
<keyword evidence="4" id="KW-1185">Reference proteome</keyword>
<evidence type="ECO:0000256" key="1">
    <source>
        <dbReference type="ARBA" id="ARBA00038283"/>
    </source>
</evidence>
<dbReference type="AlphaFoldDB" id="S3MP50"/>
<dbReference type="Pfam" id="PF01051">
    <property type="entry name" value="Rep3_N"/>
    <property type="match status" value="1"/>
</dbReference>
<evidence type="ECO:0000313" key="4">
    <source>
        <dbReference type="Proteomes" id="UP000014568"/>
    </source>
</evidence>
<protein>
    <recommendedName>
        <fullName evidence="2">Initiator Rep protein WH1 domain-containing protein</fullName>
    </recommendedName>
</protein>
<evidence type="ECO:0000259" key="2">
    <source>
        <dbReference type="Pfam" id="PF01051"/>
    </source>
</evidence>
<dbReference type="SUPFAM" id="SSF46785">
    <property type="entry name" value="Winged helix' DNA-binding domain"/>
    <property type="match status" value="2"/>
</dbReference>
<dbReference type="Proteomes" id="UP000014568">
    <property type="component" value="Unassembled WGS sequence"/>
</dbReference>
<evidence type="ECO:0000313" key="3">
    <source>
        <dbReference type="EMBL" id="EPF69367.1"/>
    </source>
</evidence>
<sequence>MTTFIDPYHYVYRPFDYFNIQCSITTSFYDVVIRIMKDLVVKDNALINASYNLDLVEQRLVLLAIIEARQTGKGINANDALVIHASSYIENFGVEKHTAYAVLKEASKVLFDRRFTYQSLTDKGNVKTTHSRWVSEISYIDNEASVSLIFSPAVVPLITRLEERFTSYELKQVSQLTSRYATRLYELLVAWRTTGQTPVFEISEFRQQLGIADDEYTRSDNFKRRVLDIAISQINTFTDIKVKSEQRKTGRSISGYSFSFKPKISVKNISKTSNEQLELIGQLTDKQILLFSGKLAYEPTFASKYSKAGESYDDFIIRISRDLTDPRKIKEYSPYLKELGFK</sequence>
<dbReference type="Gene3D" id="1.10.10.10">
    <property type="entry name" value="Winged helix-like DNA-binding domain superfamily/Winged helix DNA-binding domain"/>
    <property type="match status" value="2"/>
</dbReference>
<dbReference type="Pfam" id="PF21205">
    <property type="entry name" value="Rep3_C"/>
    <property type="match status" value="1"/>
</dbReference>
<dbReference type="EMBL" id="ATGI01000044">
    <property type="protein sequence ID" value="EPF69367.1"/>
    <property type="molecule type" value="Genomic_DNA"/>
</dbReference>
<dbReference type="HOGENOM" id="CLU_047367_1_1_6"/>
<organism evidence="3 4">
    <name type="scientific">Acinetobacter rudis CIP 110305</name>
    <dbReference type="NCBI Taxonomy" id="421052"/>
    <lineage>
        <taxon>Bacteria</taxon>
        <taxon>Pseudomonadati</taxon>
        <taxon>Pseudomonadota</taxon>
        <taxon>Gammaproteobacteria</taxon>
        <taxon>Moraxellales</taxon>
        <taxon>Moraxellaceae</taxon>
        <taxon>Acinetobacter</taxon>
    </lineage>
</organism>
<comment type="caution">
    <text evidence="3">The sequence shown here is derived from an EMBL/GenBank/DDBJ whole genome shotgun (WGS) entry which is preliminary data.</text>
</comment>